<evidence type="ECO:0000256" key="6">
    <source>
        <dbReference type="ARBA" id="ARBA00023132"/>
    </source>
</evidence>
<gene>
    <name evidence="9" type="ORF">V5799_007626</name>
</gene>
<comment type="caution">
    <text evidence="9">The sequence shown here is derived from an EMBL/GenBank/DDBJ whole genome shotgun (WGS) entry which is preliminary data.</text>
</comment>
<dbReference type="GO" id="GO:0006606">
    <property type="term" value="P:protein import into nucleus"/>
    <property type="evidence" value="ECO:0007669"/>
    <property type="project" value="TreeGrafter"/>
</dbReference>
<feature type="region of interest" description="Disordered" evidence="8">
    <location>
        <begin position="637"/>
        <end position="663"/>
    </location>
</feature>
<evidence type="ECO:0000256" key="5">
    <source>
        <dbReference type="ARBA" id="ARBA00023010"/>
    </source>
</evidence>
<keyword evidence="5" id="KW-0811">Translocation</keyword>
<keyword evidence="10" id="KW-1185">Reference proteome</keyword>
<protein>
    <recommendedName>
        <fullName evidence="11">Nuclear pore complex nup88/rnup84 component</fullName>
    </recommendedName>
</protein>
<dbReference type="GO" id="GO:0017056">
    <property type="term" value="F:structural constituent of nuclear pore"/>
    <property type="evidence" value="ECO:0007669"/>
    <property type="project" value="InterPro"/>
</dbReference>
<keyword evidence="2" id="KW-0813">Transport</keyword>
<dbReference type="InterPro" id="IPR037700">
    <property type="entry name" value="NUP88/NUP82"/>
</dbReference>
<keyword evidence="3" id="KW-0509">mRNA transport</keyword>
<evidence type="ECO:0000256" key="8">
    <source>
        <dbReference type="SAM" id="MobiDB-lite"/>
    </source>
</evidence>
<keyword evidence="4" id="KW-0653">Protein transport</keyword>
<dbReference type="AlphaFoldDB" id="A0AAQ4FFI4"/>
<dbReference type="GO" id="GO:0000055">
    <property type="term" value="P:ribosomal large subunit export from nucleus"/>
    <property type="evidence" value="ECO:0007669"/>
    <property type="project" value="InterPro"/>
</dbReference>
<evidence type="ECO:0000256" key="3">
    <source>
        <dbReference type="ARBA" id="ARBA00022816"/>
    </source>
</evidence>
<dbReference type="EMBL" id="JARKHS020003125">
    <property type="protein sequence ID" value="KAK8786009.1"/>
    <property type="molecule type" value="Genomic_DNA"/>
</dbReference>
<dbReference type="GO" id="GO:0005643">
    <property type="term" value="C:nuclear pore"/>
    <property type="evidence" value="ECO:0007669"/>
    <property type="project" value="UniProtKB-SubCell"/>
</dbReference>
<dbReference type="PANTHER" id="PTHR13257:SF0">
    <property type="entry name" value="NUCLEAR PORE COMPLEX PROTEIN NUP88"/>
    <property type="match status" value="1"/>
</dbReference>
<evidence type="ECO:0000256" key="4">
    <source>
        <dbReference type="ARBA" id="ARBA00022927"/>
    </source>
</evidence>
<dbReference type="GO" id="GO:0006406">
    <property type="term" value="P:mRNA export from nucleus"/>
    <property type="evidence" value="ECO:0007669"/>
    <property type="project" value="TreeGrafter"/>
</dbReference>
<evidence type="ECO:0000313" key="9">
    <source>
        <dbReference type="EMBL" id="KAK8786009.1"/>
    </source>
</evidence>
<dbReference type="Pfam" id="PF10168">
    <property type="entry name" value="Nup88"/>
    <property type="match status" value="1"/>
</dbReference>
<evidence type="ECO:0000313" key="10">
    <source>
        <dbReference type="Proteomes" id="UP001321473"/>
    </source>
</evidence>
<evidence type="ECO:0000256" key="7">
    <source>
        <dbReference type="ARBA" id="ARBA00023242"/>
    </source>
</evidence>
<dbReference type="InterPro" id="IPR019321">
    <property type="entry name" value="Nucleoporin_Nup88"/>
</dbReference>
<evidence type="ECO:0000256" key="1">
    <source>
        <dbReference type="ARBA" id="ARBA00004567"/>
    </source>
</evidence>
<keyword evidence="6" id="KW-0906">Nuclear pore complex</keyword>
<evidence type="ECO:0000256" key="2">
    <source>
        <dbReference type="ARBA" id="ARBA00022448"/>
    </source>
</evidence>
<dbReference type="PANTHER" id="PTHR13257">
    <property type="entry name" value="NUCLEOPORIN NUP84-RELATED"/>
    <property type="match status" value="1"/>
</dbReference>
<comment type="subcellular location">
    <subcellularLocation>
        <location evidence="1">Nucleus</location>
        <location evidence="1">Nuclear pore complex</location>
    </subcellularLocation>
</comment>
<organism evidence="9 10">
    <name type="scientific">Amblyomma americanum</name>
    <name type="common">Lone star tick</name>
    <dbReference type="NCBI Taxonomy" id="6943"/>
    <lineage>
        <taxon>Eukaryota</taxon>
        <taxon>Metazoa</taxon>
        <taxon>Ecdysozoa</taxon>
        <taxon>Arthropoda</taxon>
        <taxon>Chelicerata</taxon>
        <taxon>Arachnida</taxon>
        <taxon>Acari</taxon>
        <taxon>Parasitiformes</taxon>
        <taxon>Ixodida</taxon>
        <taxon>Ixodoidea</taxon>
        <taxon>Ixodidae</taxon>
        <taxon>Amblyomminae</taxon>
        <taxon>Amblyomma</taxon>
    </lineage>
</organism>
<proteinExistence type="predicted"/>
<reference evidence="9 10" key="1">
    <citation type="journal article" date="2023" name="Arcadia Sci">
        <title>De novo assembly of a long-read Amblyomma americanum tick genome.</title>
        <authorList>
            <person name="Chou S."/>
            <person name="Poskanzer K.E."/>
            <person name="Rollins M."/>
            <person name="Thuy-Boun P.S."/>
        </authorList>
    </citation>
    <scope>NUCLEOTIDE SEQUENCE [LARGE SCALE GENOMIC DNA]</scope>
    <source>
        <strain evidence="9">F_SG_1</strain>
        <tissue evidence="9">Salivary glands</tissue>
    </source>
</reference>
<keyword evidence="7" id="KW-0539">Nucleus</keyword>
<dbReference type="GO" id="GO:0000056">
    <property type="term" value="P:ribosomal small subunit export from nucleus"/>
    <property type="evidence" value="ECO:0007669"/>
    <property type="project" value="InterPro"/>
</dbReference>
<accession>A0AAQ4FFI4</accession>
<evidence type="ECO:0008006" key="11">
    <source>
        <dbReference type="Google" id="ProtNLM"/>
    </source>
</evidence>
<name>A0AAQ4FFI4_AMBAM</name>
<dbReference type="Proteomes" id="UP001321473">
    <property type="component" value="Unassembled WGS sequence"/>
</dbReference>
<sequence>MYATMTPAKASAVESRRPYRKMAASGKWRDGDSSFLKKLSLHGDKFCSSIHTRMLIAVYDDYLVAWSQHQQRLIAVRTKVFSNTGEQDECQEMLLSNPPVFEVDNILVGCTKHLLLTGPRGITVVALPKTPATLLNEKELCRSWTLGEHFFLCHKSVSLVDVAWHPDSESGCHVLALTNDNNLRLYDIAEPQSAQLVLPLGGNQSLSNAISASVGDAAVSFDFGDLSPGGKSRQVFVLMGSGDIYLTHVSPRDDNRSYLQPVLGPLSMQPQAEDNYGVDGYSLICLPAPVPLLAIATTGGTLYHCLAIGTQDNSPLGASEEHEKNGEVTLYVLEKIKLELTFSLPSAEEETFSCPIRLYKDPTNLQRYICVHNSGVHAVAVPFIDHLQAFAEDNTEQQMASKLYPESSIVESLLCTRALASSKPAPPVGVALVPDHPGPLLVILTAAWKLVTVTLMQGYQSYMPALLSQSQLDASLQSEEGASGGGSLLVHVQQLLGGRSLPQLSQAGEDCTPQQCLELLLTATQRIREHWLQKLEACQLLIARRTQAAQDQRDLQLEKLSRVLEDLAALQKRDKELRSRYETAYSTQQRLVKRAEDVLHQLHCQVPVLSAAEEGMIKELKTIEEELKGYKESLEEAQAKHRYQQQGRGDQDQEPNITVARGSPARLTPIQITQIRKALKEEGDMITELVQKVSALMD</sequence>